<gene>
    <name evidence="2" type="ORF">HBH25_21625</name>
</gene>
<dbReference type="EMBL" id="JAAVJI010000020">
    <property type="protein sequence ID" value="NJP03440.1"/>
    <property type="molecule type" value="Genomic_DNA"/>
</dbReference>
<dbReference type="Proteomes" id="UP000746535">
    <property type="component" value="Unassembled WGS sequence"/>
</dbReference>
<organism evidence="2 3">
    <name type="scientific">Pseudomonas quercus</name>
    <dbReference type="NCBI Taxonomy" id="2722792"/>
    <lineage>
        <taxon>Bacteria</taxon>
        <taxon>Pseudomonadati</taxon>
        <taxon>Pseudomonadota</taxon>
        <taxon>Gammaproteobacteria</taxon>
        <taxon>Pseudomonadales</taxon>
        <taxon>Pseudomonadaceae</taxon>
        <taxon>Pseudomonas</taxon>
    </lineage>
</organism>
<protein>
    <submittedName>
        <fullName evidence="2">Uncharacterized protein</fullName>
    </submittedName>
</protein>
<comment type="caution">
    <text evidence="2">The sequence shown here is derived from an EMBL/GenBank/DDBJ whole genome shotgun (WGS) entry which is preliminary data.</text>
</comment>
<accession>A0ABX0YJ61</accession>
<evidence type="ECO:0000313" key="3">
    <source>
        <dbReference type="Proteomes" id="UP000746535"/>
    </source>
</evidence>
<evidence type="ECO:0000256" key="1">
    <source>
        <dbReference type="SAM" id="MobiDB-lite"/>
    </source>
</evidence>
<name>A0ABX0YJ61_9PSED</name>
<evidence type="ECO:0000313" key="2">
    <source>
        <dbReference type="EMBL" id="NJP03440.1"/>
    </source>
</evidence>
<sequence length="304" mass="33169">MTSINPSLPFLAGLHLQSDPVDTPPPVAVQNPPSASHPPAAPISSHIMVGKEKIAVGSSKPLNSKQKSLLNALLKAQSDLKTVTEVQGHTYEVNVKVANRQLSHLTATCTSDPEQNIHDGNALDLAFEPVSFLNKIPHELKIEIAKHTATKEEGVSPGVTLANKSLRNAADDAIQDGLRALGYDNSEIQTINALPLSHRNFIVGSAKMLFAAGYDKASLLVLASRPREQQRFVLDNHELLSRHGHMGGTELNLVAASPRNSRFQMVITLQHHERIRNEQITLALENMRQNPRPINRGPAPNIEF</sequence>
<feature type="region of interest" description="Disordered" evidence="1">
    <location>
        <begin position="15"/>
        <end position="43"/>
    </location>
</feature>
<reference evidence="2 3" key="1">
    <citation type="submission" date="2020-03" db="EMBL/GenBank/DDBJ databases">
        <authorList>
            <person name="Wang L."/>
            <person name="He N."/>
            <person name="Li Y."/>
            <person name="Fang Y."/>
            <person name="Zhang F."/>
        </authorList>
    </citation>
    <scope>NUCLEOTIDE SEQUENCE [LARGE SCALE GENOMIC DNA]</scope>
    <source>
        <strain evidence="3">hsmgli-8</strain>
    </source>
</reference>
<dbReference type="RefSeq" id="WP_168086003.1">
    <property type="nucleotide sequence ID" value="NZ_JAAVJI010000020.1"/>
</dbReference>
<proteinExistence type="predicted"/>
<keyword evidence="3" id="KW-1185">Reference proteome</keyword>